<evidence type="ECO:0000313" key="3">
    <source>
        <dbReference type="Proteomes" id="UP000540685"/>
    </source>
</evidence>
<dbReference type="Proteomes" id="UP000540685">
    <property type="component" value="Unassembled WGS sequence"/>
</dbReference>
<organism evidence="2 3">
    <name type="scientific">Streptosporangium becharense</name>
    <dbReference type="NCBI Taxonomy" id="1816182"/>
    <lineage>
        <taxon>Bacteria</taxon>
        <taxon>Bacillati</taxon>
        <taxon>Actinomycetota</taxon>
        <taxon>Actinomycetes</taxon>
        <taxon>Streptosporangiales</taxon>
        <taxon>Streptosporangiaceae</taxon>
        <taxon>Streptosporangium</taxon>
    </lineage>
</organism>
<sequence>MIVVLPGRPARCGRVGPCRIRDEDYGPASAVTSRGDYGPASAVTPREGTAMRFGVSKVPLTSSYL</sequence>
<evidence type="ECO:0000256" key="1">
    <source>
        <dbReference type="SAM" id="MobiDB-lite"/>
    </source>
</evidence>
<accession>A0A7W9ICY0</accession>
<gene>
    <name evidence="2" type="ORF">F4562_001462</name>
</gene>
<protein>
    <submittedName>
        <fullName evidence="2">Uncharacterized protein</fullName>
    </submittedName>
</protein>
<comment type="caution">
    <text evidence="2">The sequence shown here is derived from an EMBL/GenBank/DDBJ whole genome shotgun (WGS) entry which is preliminary data.</text>
</comment>
<keyword evidence="3" id="KW-1185">Reference proteome</keyword>
<dbReference type="EMBL" id="JACHMP010000001">
    <property type="protein sequence ID" value="MBB5818400.1"/>
    <property type="molecule type" value="Genomic_DNA"/>
</dbReference>
<dbReference type="AlphaFoldDB" id="A0A7W9ICY0"/>
<evidence type="ECO:0000313" key="2">
    <source>
        <dbReference type="EMBL" id="MBB5818400.1"/>
    </source>
</evidence>
<feature type="region of interest" description="Disordered" evidence="1">
    <location>
        <begin position="23"/>
        <end position="43"/>
    </location>
</feature>
<name>A0A7W9ICY0_9ACTN</name>
<proteinExistence type="predicted"/>
<reference evidence="2 3" key="1">
    <citation type="submission" date="2020-08" db="EMBL/GenBank/DDBJ databases">
        <title>Sequencing the genomes of 1000 actinobacteria strains.</title>
        <authorList>
            <person name="Klenk H.-P."/>
        </authorList>
    </citation>
    <scope>NUCLEOTIDE SEQUENCE [LARGE SCALE GENOMIC DNA]</scope>
    <source>
        <strain evidence="2 3">DSM 46887</strain>
    </source>
</reference>